<sequence length="131" mass="14300">MNTSDLNSPQHPQGRDTDYEAIRAPFNFTPQEYTTDFGAFAKKSAHRRSAFSFPNGRHAISVGPADRDYTGSESTEAPIRLNPPVSSASTSPNSSISSASPSQVPADYAPPLIDLDMVWNSQIPRPYTQQI</sequence>
<dbReference type="RefSeq" id="XP_018982984.1">
    <property type="nucleotide sequence ID" value="XM_019130621.1"/>
</dbReference>
<accession>A0A1E3QIX2</accession>
<feature type="compositionally biased region" description="Polar residues" evidence="1">
    <location>
        <begin position="1"/>
        <end position="11"/>
    </location>
</feature>
<evidence type="ECO:0000313" key="3">
    <source>
        <dbReference type="Proteomes" id="UP000094336"/>
    </source>
</evidence>
<name>A0A1E3QIX2_9ASCO</name>
<dbReference type="AlphaFoldDB" id="A0A1E3QIX2"/>
<feature type="region of interest" description="Disordered" evidence="1">
    <location>
        <begin position="54"/>
        <end position="108"/>
    </location>
</feature>
<feature type="compositionally biased region" description="Low complexity" evidence="1">
    <location>
        <begin position="83"/>
        <end position="106"/>
    </location>
</feature>
<evidence type="ECO:0000256" key="1">
    <source>
        <dbReference type="SAM" id="MobiDB-lite"/>
    </source>
</evidence>
<dbReference type="GeneID" id="30148474"/>
<proteinExistence type="predicted"/>
<gene>
    <name evidence="2" type="ORF">BABINDRAFT_168971</name>
</gene>
<reference evidence="3" key="1">
    <citation type="submission" date="2016-05" db="EMBL/GenBank/DDBJ databases">
        <title>Comparative genomics of biotechnologically important yeasts.</title>
        <authorList>
            <consortium name="DOE Joint Genome Institute"/>
            <person name="Riley R."/>
            <person name="Haridas S."/>
            <person name="Wolfe K.H."/>
            <person name="Lopes M.R."/>
            <person name="Hittinger C.T."/>
            <person name="Goker M."/>
            <person name="Salamov A."/>
            <person name="Wisecaver J."/>
            <person name="Long T.M."/>
            <person name="Aerts A.L."/>
            <person name="Barry K."/>
            <person name="Choi C."/>
            <person name="Clum A."/>
            <person name="Coughlan A.Y."/>
            <person name="Deshpande S."/>
            <person name="Douglass A.P."/>
            <person name="Hanson S.J."/>
            <person name="Klenk H.-P."/>
            <person name="Labutti K."/>
            <person name="Lapidus A."/>
            <person name="Lindquist E."/>
            <person name="Lipzen A."/>
            <person name="Meier-Kolthoff J.P."/>
            <person name="Ohm R.A."/>
            <person name="Otillar R.P."/>
            <person name="Pangilinan J."/>
            <person name="Peng Y."/>
            <person name="Rokas A."/>
            <person name="Rosa C.A."/>
            <person name="Scheuner C."/>
            <person name="Sibirny A.A."/>
            <person name="Slot J.C."/>
            <person name="Stielow J.B."/>
            <person name="Sun H."/>
            <person name="Kurtzman C.P."/>
            <person name="Blackwell M."/>
            <person name="Grigoriev I.V."/>
            <person name="Jeffries T.W."/>
        </authorList>
    </citation>
    <scope>NUCLEOTIDE SEQUENCE [LARGE SCALE GENOMIC DNA]</scope>
    <source>
        <strain evidence="3">NRRL Y-12698</strain>
    </source>
</reference>
<keyword evidence="3" id="KW-1185">Reference proteome</keyword>
<dbReference type="EMBL" id="KV454439">
    <property type="protein sequence ID" value="ODQ77656.1"/>
    <property type="molecule type" value="Genomic_DNA"/>
</dbReference>
<evidence type="ECO:0000313" key="2">
    <source>
        <dbReference type="EMBL" id="ODQ77656.1"/>
    </source>
</evidence>
<dbReference type="Proteomes" id="UP000094336">
    <property type="component" value="Unassembled WGS sequence"/>
</dbReference>
<feature type="region of interest" description="Disordered" evidence="1">
    <location>
        <begin position="1"/>
        <end position="22"/>
    </location>
</feature>
<protein>
    <submittedName>
        <fullName evidence="2">Uncharacterized protein</fullName>
    </submittedName>
</protein>
<organism evidence="2 3">
    <name type="scientific">Babjeviella inositovora NRRL Y-12698</name>
    <dbReference type="NCBI Taxonomy" id="984486"/>
    <lineage>
        <taxon>Eukaryota</taxon>
        <taxon>Fungi</taxon>
        <taxon>Dikarya</taxon>
        <taxon>Ascomycota</taxon>
        <taxon>Saccharomycotina</taxon>
        <taxon>Pichiomycetes</taxon>
        <taxon>Serinales incertae sedis</taxon>
        <taxon>Babjeviella</taxon>
    </lineage>
</organism>